<dbReference type="EMBL" id="CP163443">
    <property type="protein sequence ID" value="XDQ53490.1"/>
    <property type="molecule type" value="Genomic_DNA"/>
</dbReference>
<dbReference type="RefSeq" id="WP_369246743.1">
    <property type="nucleotide sequence ID" value="NZ_CP163443.1"/>
</dbReference>
<dbReference type="SUPFAM" id="SSF54427">
    <property type="entry name" value="NTF2-like"/>
    <property type="match status" value="1"/>
</dbReference>
<dbReference type="AlphaFoldDB" id="A0AB39RCA1"/>
<dbReference type="InterPro" id="IPR032710">
    <property type="entry name" value="NTF2-like_dom_sf"/>
</dbReference>
<protein>
    <submittedName>
        <fullName evidence="2">Nuclear transport factor 2 family protein</fullName>
    </submittedName>
</protein>
<dbReference type="Gene3D" id="3.10.450.50">
    <property type="match status" value="1"/>
</dbReference>
<organism evidence="2">
    <name type="scientific">Streptomyces sp. R41</name>
    <dbReference type="NCBI Taxonomy" id="3238632"/>
    <lineage>
        <taxon>Bacteria</taxon>
        <taxon>Bacillati</taxon>
        <taxon>Actinomycetota</taxon>
        <taxon>Actinomycetes</taxon>
        <taxon>Kitasatosporales</taxon>
        <taxon>Streptomycetaceae</taxon>
        <taxon>Streptomyces</taxon>
    </lineage>
</organism>
<accession>A0AB39RCA1</accession>
<name>A0AB39RCA1_9ACTN</name>
<gene>
    <name evidence="2" type="ORF">AB5J53_18360</name>
</gene>
<evidence type="ECO:0000313" key="2">
    <source>
        <dbReference type="EMBL" id="XDQ53490.1"/>
    </source>
</evidence>
<sequence length="157" mass="17475">MTTQTQPAETSHAEIRTLIHQLFRTLDERKFAAAWILDFVTEDVRMETPLGATEGPDAARATEEALARYDRTQHMAAGILTDVDTEAGRAIASWNALMTHVHHDATLRERGADADPLFTVGGHYEADLRRTPAGWRFSRVAIRAIWTKGQPPLGIND</sequence>
<dbReference type="Pfam" id="PF13577">
    <property type="entry name" value="SnoaL_4"/>
    <property type="match status" value="1"/>
</dbReference>
<feature type="domain" description="SnoaL-like" evidence="1">
    <location>
        <begin position="11"/>
        <end position="140"/>
    </location>
</feature>
<dbReference type="CDD" id="cd00531">
    <property type="entry name" value="NTF2_like"/>
    <property type="match status" value="1"/>
</dbReference>
<evidence type="ECO:0000259" key="1">
    <source>
        <dbReference type="Pfam" id="PF13577"/>
    </source>
</evidence>
<reference evidence="2" key="1">
    <citation type="submission" date="2024-07" db="EMBL/GenBank/DDBJ databases">
        <authorList>
            <person name="Yu S.T."/>
        </authorList>
    </citation>
    <scope>NUCLEOTIDE SEQUENCE</scope>
    <source>
        <strain evidence="2">R41</strain>
    </source>
</reference>
<proteinExistence type="predicted"/>
<dbReference type="InterPro" id="IPR037401">
    <property type="entry name" value="SnoaL-like"/>
</dbReference>